<dbReference type="Proteomes" id="UP000192266">
    <property type="component" value="Unassembled WGS sequence"/>
</dbReference>
<feature type="transmembrane region" description="Helical" evidence="1">
    <location>
        <begin position="59"/>
        <end position="80"/>
    </location>
</feature>
<protein>
    <submittedName>
        <fullName evidence="2">Uncharacterized protein</fullName>
    </submittedName>
</protein>
<evidence type="ECO:0000256" key="1">
    <source>
        <dbReference type="SAM" id="Phobius"/>
    </source>
</evidence>
<accession>A0A1W1V9V5</accession>
<evidence type="ECO:0000313" key="2">
    <source>
        <dbReference type="EMBL" id="SMB90162.1"/>
    </source>
</evidence>
<keyword evidence="3" id="KW-1185">Reference proteome</keyword>
<organism evidence="2 3">
    <name type="scientific">Hymenobacter roseosalivarius DSM 11622</name>
    <dbReference type="NCBI Taxonomy" id="645990"/>
    <lineage>
        <taxon>Bacteria</taxon>
        <taxon>Pseudomonadati</taxon>
        <taxon>Bacteroidota</taxon>
        <taxon>Cytophagia</taxon>
        <taxon>Cytophagales</taxon>
        <taxon>Hymenobacteraceae</taxon>
        <taxon>Hymenobacter</taxon>
    </lineage>
</organism>
<dbReference type="EMBL" id="FWWW01000053">
    <property type="protein sequence ID" value="SMB90162.1"/>
    <property type="molecule type" value="Genomic_DNA"/>
</dbReference>
<dbReference type="AlphaFoldDB" id="A0A1W1V9V5"/>
<proteinExistence type="predicted"/>
<name>A0A1W1V9V5_9BACT</name>
<gene>
    <name evidence="2" type="ORF">SAMN00120144_3289</name>
</gene>
<reference evidence="2 3" key="1">
    <citation type="submission" date="2017-04" db="EMBL/GenBank/DDBJ databases">
        <authorList>
            <person name="Afonso C.L."/>
            <person name="Miller P.J."/>
            <person name="Scott M.A."/>
            <person name="Spackman E."/>
            <person name="Goraichik I."/>
            <person name="Dimitrov K.M."/>
            <person name="Suarez D.L."/>
            <person name="Swayne D.E."/>
        </authorList>
    </citation>
    <scope>NUCLEOTIDE SEQUENCE [LARGE SCALE GENOMIC DNA]</scope>
    <source>
        <strain evidence="2 3">DSM 11622</strain>
    </source>
</reference>
<evidence type="ECO:0000313" key="3">
    <source>
        <dbReference type="Proteomes" id="UP000192266"/>
    </source>
</evidence>
<keyword evidence="1" id="KW-0812">Transmembrane</keyword>
<sequence>MIPEIPRWQQYMLLVGALLAVVTSMCLRFTGHTLSQSFVALFLPLLLWWPHPEEPVKRLYWWLMVFLAIGLEIMLLAVALPQLPLNQNRSFLT</sequence>
<keyword evidence="1" id="KW-1133">Transmembrane helix</keyword>
<keyword evidence="1" id="KW-0472">Membrane</keyword>